<evidence type="ECO:0000313" key="5">
    <source>
        <dbReference type="Proteomes" id="UP001221898"/>
    </source>
</evidence>
<dbReference type="Proteomes" id="UP001221898">
    <property type="component" value="Unassembled WGS sequence"/>
</dbReference>
<proteinExistence type="inferred from homology"/>
<dbReference type="Pfam" id="PF00078">
    <property type="entry name" value="RVT_1"/>
    <property type="match status" value="1"/>
</dbReference>
<dbReference type="EMBL" id="JAINUG010000007">
    <property type="protein sequence ID" value="KAJ8416256.1"/>
    <property type="molecule type" value="Genomic_DNA"/>
</dbReference>
<dbReference type="PANTHER" id="PTHR24559:SF435">
    <property type="entry name" value="RIBONUCLEASE H"/>
    <property type="match status" value="1"/>
</dbReference>
<dbReference type="SUPFAM" id="SSF56672">
    <property type="entry name" value="DNA/RNA polymerases"/>
    <property type="match status" value="1"/>
</dbReference>
<dbReference type="AlphaFoldDB" id="A0AAD7T9X4"/>
<organism evidence="4 5">
    <name type="scientific">Aldrovandia affinis</name>
    <dbReference type="NCBI Taxonomy" id="143900"/>
    <lineage>
        <taxon>Eukaryota</taxon>
        <taxon>Metazoa</taxon>
        <taxon>Chordata</taxon>
        <taxon>Craniata</taxon>
        <taxon>Vertebrata</taxon>
        <taxon>Euteleostomi</taxon>
        <taxon>Actinopterygii</taxon>
        <taxon>Neopterygii</taxon>
        <taxon>Teleostei</taxon>
        <taxon>Notacanthiformes</taxon>
        <taxon>Halosauridae</taxon>
        <taxon>Aldrovandia</taxon>
    </lineage>
</organism>
<dbReference type="InterPro" id="IPR043502">
    <property type="entry name" value="DNA/RNA_pol_sf"/>
</dbReference>
<dbReference type="PANTHER" id="PTHR24559">
    <property type="entry name" value="TRANSPOSON TY3-I GAG-POL POLYPROTEIN"/>
    <property type="match status" value="1"/>
</dbReference>
<name>A0AAD7T9X4_9TELE</name>
<dbReference type="Gene3D" id="3.10.10.10">
    <property type="entry name" value="HIV Type 1 Reverse Transcriptase, subunit A, domain 1"/>
    <property type="match status" value="1"/>
</dbReference>
<evidence type="ECO:0000259" key="3">
    <source>
        <dbReference type="Pfam" id="PF00078"/>
    </source>
</evidence>
<evidence type="ECO:0000256" key="1">
    <source>
        <dbReference type="ARBA" id="ARBA00010879"/>
    </source>
</evidence>
<keyword evidence="5" id="KW-1185">Reference proteome</keyword>
<reference evidence="4" key="1">
    <citation type="journal article" date="2023" name="Science">
        <title>Genome structures resolve the early diversification of teleost fishes.</title>
        <authorList>
            <person name="Parey E."/>
            <person name="Louis A."/>
            <person name="Montfort J."/>
            <person name="Bouchez O."/>
            <person name="Roques C."/>
            <person name="Iampietro C."/>
            <person name="Lluch J."/>
            <person name="Castinel A."/>
            <person name="Donnadieu C."/>
            <person name="Desvignes T."/>
            <person name="Floi Bucao C."/>
            <person name="Jouanno E."/>
            <person name="Wen M."/>
            <person name="Mejri S."/>
            <person name="Dirks R."/>
            <person name="Jansen H."/>
            <person name="Henkel C."/>
            <person name="Chen W.J."/>
            <person name="Zahm M."/>
            <person name="Cabau C."/>
            <person name="Klopp C."/>
            <person name="Thompson A.W."/>
            <person name="Robinson-Rechavi M."/>
            <person name="Braasch I."/>
            <person name="Lecointre G."/>
            <person name="Bobe J."/>
            <person name="Postlethwait J.H."/>
            <person name="Berthelot C."/>
            <person name="Roest Crollius H."/>
            <person name="Guiguen Y."/>
        </authorList>
    </citation>
    <scope>NUCLEOTIDE SEQUENCE</scope>
    <source>
        <strain evidence="4">NC1722</strain>
    </source>
</reference>
<comment type="similarity">
    <text evidence="1">Belongs to the beta type-B retroviral polymerase family. HERV class-II K(HML-2) pol subfamily.</text>
</comment>
<sequence length="102" mass="11250">MAAAGIIQSSDSPWFSPTILARRKDRSLQFCVDYLNDVTRKDSYPLPRIDFALDSVSGSTWFSTLDLCSGYWQVPLSLSARPKTAFTIGRAVCATVRPRSSG</sequence>
<comment type="caution">
    <text evidence="4">The sequence shown here is derived from an EMBL/GenBank/DDBJ whole genome shotgun (WGS) entry which is preliminary data.</text>
</comment>
<feature type="domain" description="Reverse transcriptase" evidence="3">
    <location>
        <begin position="31"/>
        <end position="90"/>
    </location>
</feature>
<dbReference type="EC" id="3.1.26.4" evidence="2"/>
<dbReference type="InterPro" id="IPR053134">
    <property type="entry name" value="RNA-dir_DNA_polymerase"/>
</dbReference>
<accession>A0AAD7T9X4</accession>
<gene>
    <name evidence="4" type="ORF">AAFF_G00382780</name>
</gene>
<evidence type="ECO:0000313" key="4">
    <source>
        <dbReference type="EMBL" id="KAJ8416256.1"/>
    </source>
</evidence>
<dbReference type="InterPro" id="IPR043128">
    <property type="entry name" value="Rev_trsase/Diguanyl_cyclase"/>
</dbReference>
<evidence type="ECO:0000256" key="2">
    <source>
        <dbReference type="ARBA" id="ARBA00012180"/>
    </source>
</evidence>
<dbReference type="Gene3D" id="3.30.70.270">
    <property type="match status" value="1"/>
</dbReference>
<dbReference type="InterPro" id="IPR000477">
    <property type="entry name" value="RT_dom"/>
</dbReference>
<dbReference type="CDD" id="cd01647">
    <property type="entry name" value="RT_LTR"/>
    <property type="match status" value="1"/>
</dbReference>
<protein>
    <recommendedName>
        <fullName evidence="2">ribonuclease H</fullName>
        <ecNumber evidence="2">3.1.26.4</ecNumber>
    </recommendedName>
</protein>